<dbReference type="PANTHER" id="PTHR10997:SF7">
    <property type="entry name" value="IMPORTIN-11"/>
    <property type="match status" value="1"/>
</dbReference>
<evidence type="ECO:0000256" key="4">
    <source>
        <dbReference type="ARBA" id="ARBA00023242"/>
    </source>
</evidence>
<dbReference type="OrthoDB" id="361693at2759"/>
<dbReference type="Gene3D" id="1.25.10.10">
    <property type="entry name" value="Leucine-rich Repeat Variant"/>
    <property type="match status" value="1"/>
</dbReference>
<proteinExistence type="inferred from homology"/>
<reference evidence="6" key="1">
    <citation type="submission" date="2022-03" db="EMBL/GenBank/DDBJ databases">
        <authorList>
            <person name="Legras J.-L."/>
            <person name="Devillers H."/>
            <person name="Grondin C."/>
        </authorList>
    </citation>
    <scope>NUCLEOTIDE SEQUENCE</scope>
    <source>
        <strain evidence="6">CLIB 1423</strain>
    </source>
</reference>
<dbReference type="AlphaFoldDB" id="A0A9P0QT19"/>
<protein>
    <submittedName>
        <fullName evidence="6">Importin beta-like protein Kap120p</fullName>
    </submittedName>
</protein>
<accession>A0A9P0QT19</accession>
<dbReference type="EMBL" id="CAKXYY010000013">
    <property type="protein sequence ID" value="CAH2353855.1"/>
    <property type="molecule type" value="Genomic_DNA"/>
</dbReference>
<dbReference type="InterPro" id="IPR058669">
    <property type="entry name" value="TPR_IPO7/11-like"/>
</dbReference>
<keyword evidence="7" id="KW-1185">Reference proteome</keyword>
<sequence>MNLSYENLLNLLSIANGSERSSEQQQAEIQLKAWEVESGYHYLLQEIYLKEELPLQIRWLAVICFKNGIDKYWRSSRANAISKEEKVQIKSRLFLMVGEKNNQLAIQNAHSIARIARFDFPQDWPTIFDSISQMLEESVFTKNDLVATNNLLIILNQIIKTVSIVRVGRARHALQSKAPVIAPVLIKLYVKFFQQWTTVAFDLGTMQICYMCLKNLRRLIPEGYETPHKSPEIIEFLTLTKQHLQELIIEHEKYASSDMLERYVRCYCKLYVNLINSNPTSFILLPNSQDILSTFMSLLDQRAKEIYNAEGGGDSNSFWETLALKGFLILKRVIGYIYKRGAVMLRARNDKEEIQQAISKLTTNFFTKDVIQHLCDLIINWYLRLRPSDLESWSIEPEEWCNEEISSSSWEFQIRPCAENFFQDLISFFNHELSDFVISKIQQGLADSNDMLTKDAILCTFQLSSISIANRVDFNKILNDILIPEGLKNDVSENRIIKRRICLIINEWVSVDCSKESKVSIFRLLVNFLQPDNKLNDSVVKLTAIQCLKNVLDDYDFNKYDFQPFLNEFINLSVRFLKEVEYTESKLFIFNVLALLIYRCNPLVDHQTLIDILSVVPSYWESVQNEHETILKNSLLRVLKNLVVSLNANSNETYKISIPLVESCCDGQQSSDNYSLLSEDGYELWLSMLQYAPFENPNTNELLNLFPLIPYGLVNSTEILPIILSLVRSYALISPSLFDIKSEITVEIFAQLTKYLPTMRDDSFVVFVSMMDILLLEKSSDEGFIQLLVTSGLFQAMVNYILNEDERGSHDIISSNKIFLILSRLNPSSLLYLLTNLSVNYDNLFNVWMEYFNNNGNPRNKKINLLSLISLCEKVIASGGNEIPVLVAKFPEIVKKTLLFLEEVNETDDGNCNVYSQDLVYEDIDDYRYLDQDIEPHGEKKRYQRLLESRDPVYSTNLREYLSKTFKDLKGKLNGNDFNMLVSMNDEYTIEKLQQLIN</sequence>
<evidence type="ECO:0000256" key="3">
    <source>
        <dbReference type="ARBA" id="ARBA00022448"/>
    </source>
</evidence>
<organism evidence="6 7">
    <name type="scientific">[Candida] railenensis</name>
    <dbReference type="NCBI Taxonomy" id="45579"/>
    <lineage>
        <taxon>Eukaryota</taxon>
        <taxon>Fungi</taxon>
        <taxon>Dikarya</taxon>
        <taxon>Ascomycota</taxon>
        <taxon>Saccharomycotina</taxon>
        <taxon>Pichiomycetes</taxon>
        <taxon>Debaryomycetaceae</taxon>
        <taxon>Kurtzmaniella</taxon>
    </lineage>
</organism>
<keyword evidence="4" id="KW-0539">Nucleus</keyword>
<comment type="subcellular location">
    <subcellularLocation>
        <location evidence="1">Nucleus</location>
    </subcellularLocation>
</comment>
<name>A0A9P0QT19_9ASCO</name>
<evidence type="ECO:0000259" key="5">
    <source>
        <dbReference type="PROSITE" id="PS50166"/>
    </source>
</evidence>
<gene>
    <name evidence="6" type="ORF">CLIB1423_13S00320</name>
</gene>
<dbReference type="PANTHER" id="PTHR10997">
    <property type="entry name" value="IMPORTIN-7, 8, 11"/>
    <property type="match status" value="1"/>
</dbReference>
<dbReference type="GO" id="GO:0031267">
    <property type="term" value="F:small GTPase binding"/>
    <property type="evidence" value="ECO:0007669"/>
    <property type="project" value="InterPro"/>
</dbReference>
<dbReference type="GO" id="GO:0005829">
    <property type="term" value="C:cytosol"/>
    <property type="evidence" value="ECO:0007669"/>
    <property type="project" value="TreeGrafter"/>
</dbReference>
<dbReference type="InterPro" id="IPR011989">
    <property type="entry name" value="ARM-like"/>
</dbReference>
<dbReference type="InterPro" id="IPR001494">
    <property type="entry name" value="Importin-beta_N"/>
</dbReference>
<evidence type="ECO:0000313" key="6">
    <source>
        <dbReference type="EMBL" id="CAH2353855.1"/>
    </source>
</evidence>
<dbReference type="PROSITE" id="PS50166">
    <property type="entry name" value="IMPORTIN_B_NT"/>
    <property type="match status" value="1"/>
</dbReference>
<evidence type="ECO:0000256" key="1">
    <source>
        <dbReference type="ARBA" id="ARBA00004123"/>
    </source>
</evidence>
<keyword evidence="3" id="KW-0813">Transport</keyword>
<comment type="caution">
    <text evidence="6">The sequence shown here is derived from an EMBL/GenBank/DDBJ whole genome shotgun (WGS) entry which is preliminary data.</text>
</comment>
<dbReference type="InterPro" id="IPR016024">
    <property type="entry name" value="ARM-type_fold"/>
</dbReference>
<comment type="similarity">
    <text evidence="2">Belongs to the importin beta family.</text>
</comment>
<dbReference type="SUPFAM" id="SSF48371">
    <property type="entry name" value="ARM repeat"/>
    <property type="match status" value="1"/>
</dbReference>
<dbReference type="SMART" id="SM00913">
    <property type="entry name" value="IBN_N"/>
    <property type="match status" value="1"/>
</dbReference>
<dbReference type="GO" id="GO:0005635">
    <property type="term" value="C:nuclear envelope"/>
    <property type="evidence" value="ECO:0007669"/>
    <property type="project" value="TreeGrafter"/>
</dbReference>
<feature type="domain" description="Importin N-terminal" evidence="5">
    <location>
        <begin position="27"/>
        <end position="99"/>
    </location>
</feature>
<dbReference type="Pfam" id="PF25758">
    <property type="entry name" value="TPR_IPO11"/>
    <property type="match status" value="1"/>
</dbReference>
<evidence type="ECO:0000256" key="2">
    <source>
        <dbReference type="ARBA" id="ARBA00007991"/>
    </source>
</evidence>
<dbReference type="Proteomes" id="UP000837801">
    <property type="component" value="Unassembled WGS sequence"/>
</dbReference>
<evidence type="ECO:0000313" key="7">
    <source>
        <dbReference type="Proteomes" id="UP000837801"/>
    </source>
</evidence>
<dbReference type="GO" id="GO:0006606">
    <property type="term" value="P:protein import into nucleus"/>
    <property type="evidence" value="ECO:0007669"/>
    <property type="project" value="TreeGrafter"/>
</dbReference>
<dbReference type="Pfam" id="PF03810">
    <property type="entry name" value="IBN_N"/>
    <property type="match status" value="1"/>
</dbReference>